<dbReference type="EMBL" id="JBHUGD010000001">
    <property type="protein sequence ID" value="MFD1945791.1"/>
    <property type="molecule type" value="Genomic_DNA"/>
</dbReference>
<protein>
    <submittedName>
        <fullName evidence="1">Uncharacterized protein</fullName>
    </submittedName>
</protein>
<keyword evidence="2" id="KW-1185">Reference proteome</keyword>
<gene>
    <name evidence="1" type="ORF">ACFSDE_03230</name>
</gene>
<dbReference type="RefSeq" id="WP_343915301.1">
    <property type="nucleotide sequence ID" value="NZ_BAAAJT010000002.1"/>
</dbReference>
<comment type="caution">
    <text evidence="1">The sequence shown here is derived from an EMBL/GenBank/DDBJ whole genome shotgun (WGS) entry which is preliminary data.</text>
</comment>
<evidence type="ECO:0000313" key="1">
    <source>
        <dbReference type="EMBL" id="MFD1945791.1"/>
    </source>
</evidence>
<sequence length="58" mass="6485">MDRLKRFTICKLAGHRWLKIGYPAGRDGERSGTFLRCRRCGKENHDAGTVARGPSPIA</sequence>
<reference evidence="2" key="1">
    <citation type="journal article" date="2019" name="Int. J. Syst. Evol. Microbiol.">
        <title>The Global Catalogue of Microorganisms (GCM) 10K type strain sequencing project: providing services to taxonomists for standard genome sequencing and annotation.</title>
        <authorList>
            <consortium name="The Broad Institute Genomics Platform"/>
            <consortium name="The Broad Institute Genome Sequencing Center for Infectious Disease"/>
            <person name="Wu L."/>
            <person name="Ma J."/>
        </authorList>
    </citation>
    <scope>NUCLEOTIDE SEQUENCE [LARGE SCALE GENOMIC DNA]</scope>
    <source>
        <strain evidence="2">CGMCC 1.12477</strain>
    </source>
</reference>
<organism evidence="1 2">
    <name type="scientific">Nocardioides aestuarii</name>
    <dbReference type="NCBI Taxonomy" id="252231"/>
    <lineage>
        <taxon>Bacteria</taxon>
        <taxon>Bacillati</taxon>
        <taxon>Actinomycetota</taxon>
        <taxon>Actinomycetes</taxon>
        <taxon>Propionibacteriales</taxon>
        <taxon>Nocardioidaceae</taxon>
        <taxon>Nocardioides</taxon>
    </lineage>
</organism>
<evidence type="ECO:0000313" key="2">
    <source>
        <dbReference type="Proteomes" id="UP001597351"/>
    </source>
</evidence>
<accession>A0ABW4TL66</accession>
<proteinExistence type="predicted"/>
<dbReference type="Proteomes" id="UP001597351">
    <property type="component" value="Unassembled WGS sequence"/>
</dbReference>
<name>A0ABW4TL66_9ACTN</name>